<proteinExistence type="predicted"/>
<dbReference type="KEGG" id="scq:SCULI_v1c06070"/>
<accession>W6A732</accession>
<name>W6A732_9MOLU</name>
<dbReference type="PATRIC" id="fig|1276246.3.peg.606"/>
<dbReference type="InterPro" id="IPR037171">
    <property type="entry name" value="NagB/RpiA_transferase-like"/>
</dbReference>
<dbReference type="OrthoDB" id="9810967at2"/>
<dbReference type="GO" id="GO:0005975">
    <property type="term" value="P:carbohydrate metabolic process"/>
    <property type="evidence" value="ECO:0007669"/>
    <property type="project" value="InterPro"/>
</dbReference>
<dbReference type="Gene3D" id="3.40.50.1360">
    <property type="match status" value="1"/>
</dbReference>
<evidence type="ECO:0000313" key="3">
    <source>
        <dbReference type="Proteomes" id="UP000019267"/>
    </source>
</evidence>
<dbReference type="Proteomes" id="UP000019267">
    <property type="component" value="Chromosome"/>
</dbReference>
<dbReference type="HOGENOM" id="CLU_049611_1_1_14"/>
<feature type="domain" description="Glucosamine/galactosamine-6-phosphate isomerase" evidence="1">
    <location>
        <begin position="10"/>
        <end position="218"/>
    </location>
</feature>
<organism evidence="2 3">
    <name type="scientific">Spiroplasma culicicola AES-1</name>
    <dbReference type="NCBI Taxonomy" id="1276246"/>
    <lineage>
        <taxon>Bacteria</taxon>
        <taxon>Bacillati</taxon>
        <taxon>Mycoplasmatota</taxon>
        <taxon>Mollicutes</taxon>
        <taxon>Entomoplasmatales</taxon>
        <taxon>Spiroplasmataceae</taxon>
        <taxon>Spiroplasma</taxon>
    </lineage>
</organism>
<evidence type="ECO:0000259" key="1">
    <source>
        <dbReference type="Pfam" id="PF01182"/>
    </source>
</evidence>
<dbReference type="SUPFAM" id="SSF100950">
    <property type="entry name" value="NagB/RpiA/CoA transferase-like"/>
    <property type="match status" value="1"/>
</dbReference>
<protein>
    <submittedName>
        <fullName evidence="2">Glucosamine-6-phosphate deaminase</fullName>
    </submittedName>
</protein>
<dbReference type="Pfam" id="PF01182">
    <property type="entry name" value="Glucosamine_iso"/>
    <property type="match status" value="1"/>
</dbReference>
<dbReference type="AlphaFoldDB" id="W6A732"/>
<dbReference type="InterPro" id="IPR006148">
    <property type="entry name" value="Glc/Gal-6P_isomerase"/>
</dbReference>
<reference evidence="2 3" key="1">
    <citation type="journal article" date="2014" name="Genome Biol. Evol.">
        <title>Molecular evolution of the substrate utilization strategies and putative virulence factors in mosquito-associated Spiroplasma species.</title>
        <authorList>
            <person name="Chang T.H."/>
            <person name="Lo W.S."/>
            <person name="Ku C."/>
            <person name="Chen L.L."/>
            <person name="Kuo C.H."/>
        </authorList>
    </citation>
    <scope>NUCLEOTIDE SEQUENCE [LARGE SCALE GENOMIC DNA]</scope>
    <source>
        <strain evidence="2">AES-1</strain>
    </source>
</reference>
<dbReference type="PANTHER" id="PTHR42892:SF1">
    <property type="entry name" value="GLUCOSAMINE-6-PHOSPHATE ISOMERASE"/>
    <property type="match status" value="1"/>
</dbReference>
<evidence type="ECO:0000313" key="2">
    <source>
        <dbReference type="EMBL" id="AHI52948.1"/>
    </source>
</evidence>
<dbReference type="STRING" id="1276246.SCULI_v1c06070"/>
<dbReference type="EMBL" id="CP006681">
    <property type="protein sequence ID" value="AHI52948.1"/>
    <property type="molecule type" value="Genomic_DNA"/>
</dbReference>
<keyword evidence="3" id="KW-1185">Reference proteome</keyword>
<gene>
    <name evidence="2" type="primary">nagB2</name>
    <name evidence="2" type="ORF">SCULI_v1c06070</name>
</gene>
<dbReference type="InterPro" id="IPR052960">
    <property type="entry name" value="GlcN6P_deaminase-like"/>
</dbReference>
<dbReference type="RefSeq" id="WP_025363183.1">
    <property type="nucleotide sequence ID" value="NZ_CP006681.1"/>
</dbReference>
<dbReference type="PANTHER" id="PTHR42892">
    <property type="entry name" value="GLUCOSAMINE-6-PHOSPHATE DEAMINASE-LIKE PROTEIN BT_0258-RELATED"/>
    <property type="match status" value="1"/>
</dbReference>
<sequence>MRKIIKKDYEQLSQDMASTLFNLLTSKETLNIALTGGKTPIRTYEILKDKLKGIKIENKYLYNFDEIGYLDSDNGFGVTRDDLNHLLFDHLDIDKECLIHLNTLNWKEWPHILQQNGGFDFILMGLGADGHFCGNLPSNTDINSKLRFTKMSEQETKKLQSGLKIERPLSGEFVTIGPKEVMSSKKIVIIVNGEVKKDAVKKLYEEHIDMNWPSTILTLHNNFDLIVTEDCL</sequence>
<dbReference type="eggNOG" id="COG0363">
    <property type="taxonomic scope" value="Bacteria"/>
</dbReference>